<proteinExistence type="predicted"/>
<dbReference type="Proteomes" id="UP001151287">
    <property type="component" value="Unassembled WGS sequence"/>
</dbReference>
<dbReference type="PANTHER" id="PTHR11695:SF294">
    <property type="entry name" value="RETICULON-4-INTERACTING PROTEIN 1, MITOCHONDRIAL"/>
    <property type="match status" value="1"/>
</dbReference>
<feature type="domain" description="Enoyl reductase (ER)" evidence="1">
    <location>
        <begin position="5"/>
        <end position="269"/>
    </location>
</feature>
<dbReference type="InterPro" id="IPR013154">
    <property type="entry name" value="ADH-like_N"/>
</dbReference>
<evidence type="ECO:0000313" key="3">
    <source>
        <dbReference type="Proteomes" id="UP001151287"/>
    </source>
</evidence>
<dbReference type="SUPFAM" id="SSF50129">
    <property type="entry name" value="GroES-like"/>
    <property type="match status" value="1"/>
</dbReference>
<dbReference type="Gene3D" id="3.40.50.720">
    <property type="entry name" value="NAD(P)-binding Rossmann-like Domain"/>
    <property type="match status" value="1"/>
</dbReference>
<dbReference type="InterPro" id="IPR011032">
    <property type="entry name" value="GroES-like_sf"/>
</dbReference>
<dbReference type="InterPro" id="IPR020843">
    <property type="entry name" value="ER"/>
</dbReference>
<dbReference type="SUPFAM" id="SSF51735">
    <property type="entry name" value="NAD(P)-binding Rossmann-fold domains"/>
    <property type="match status" value="1"/>
</dbReference>
<accession>A0A9P9Z614</accession>
<dbReference type="PANTHER" id="PTHR11695">
    <property type="entry name" value="ALCOHOL DEHYDROGENASE RELATED"/>
    <property type="match status" value="1"/>
</dbReference>
<gene>
    <name evidence="2" type="ORF">LUZ63_021774</name>
</gene>
<dbReference type="InterPro" id="IPR036291">
    <property type="entry name" value="NAD(P)-bd_dom_sf"/>
</dbReference>
<name>A0A9P9Z614_9POAL</name>
<organism evidence="2 3">
    <name type="scientific">Rhynchospora breviuscula</name>
    <dbReference type="NCBI Taxonomy" id="2022672"/>
    <lineage>
        <taxon>Eukaryota</taxon>
        <taxon>Viridiplantae</taxon>
        <taxon>Streptophyta</taxon>
        <taxon>Embryophyta</taxon>
        <taxon>Tracheophyta</taxon>
        <taxon>Spermatophyta</taxon>
        <taxon>Magnoliopsida</taxon>
        <taxon>Liliopsida</taxon>
        <taxon>Poales</taxon>
        <taxon>Cyperaceae</taxon>
        <taxon>Cyperoideae</taxon>
        <taxon>Rhynchosporeae</taxon>
        <taxon>Rhynchospora</taxon>
    </lineage>
</organism>
<evidence type="ECO:0000313" key="2">
    <source>
        <dbReference type="EMBL" id="KAJ1682994.1"/>
    </source>
</evidence>
<dbReference type="EMBL" id="JAMQYH010000407">
    <property type="protein sequence ID" value="KAJ1682994.1"/>
    <property type="molecule type" value="Genomic_DNA"/>
</dbReference>
<protein>
    <recommendedName>
        <fullName evidence="1">Enoyl reductase (ER) domain-containing protein</fullName>
    </recommendedName>
</protein>
<dbReference type="AlphaFoldDB" id="A0A9P9Z614"/>
<dbReference type="Pfam" id="PF13602">
    <property type="entry name" value="ADH_zinc_N_2"/>
    <property type="match status" value="1"/>
</dbReference>
<sequence>MWRNGSRAEEGSTPDVPVVPGMDAAGVLLEIGPDTPTELSVGDDVVAVVVPDGTSHGAYREDLVVPVKSVVAAPREASYAEASTLPMNALTARLVLDRLDLPTGATLAVTGAAGAFGGYVVQLGVADGLTVVADASEADEELVAGLGAQHVVRRGEGFAVAVRELLPDGVDALADGALLGVDALPAVKEGGAVATIRGWDGEGSERDDLRFEPVFVGDYAENHDALDRLRVQAETGVLTLRVADVVRADDAAEAHRRLEAGGVRGRMVISFED</sequence>
<dbReference type="Gene3D" id="3.90.180.10">
    <property type="entry name" value="Medium-chain alcohol dehydrogenases, catalytic domain"/>
    <property type="match status" value="1"/>
</dbReference>
<dbReference type="Pfam" id="PF08240">
    <property type="entry name" value="ADH_N"/>
    <property type="match status" value="1"/>
</dbReference>
<evidence type="ECO:0000259" key="1">
    <source>
        <dbReference type="SMART" id="SM00829"/>
    </source>
</evidence>
<dbReference type="InterPro" id="IPR050700">
    <property type="entry name" value="YIM1/Zinc_Alcohol_DH_Fams"/>
</dbReference>
<comment type="caution">
    <text evidence="2">The sequence shown here is derived from an EMBL/GenBank/DDBJ whole genome shotgun (WGS) entry which is preliminary data.</text>
</comment>
<dbReference type="GO" id="GO:0016491">
    <property type="term" value="F:oxidoreductase activity"/>
    <property type="evidence" value="ECO:0007669"/>
    <property type="project" value="InterPro"/>
</dbReference>
<dbReference type="SMART" id="SM00829">
    <property type="entry name" value="PKS_ER"/>
    <property type="match status" value="1"/>
</dbReference>
<keyword evidence="3" id="KW-1185">Reference proteome</keyword>
<dbReference type="OrthoDB" id="203908at2759"/>
<reference evidence="2" key="1">
    <citation type="journal article" date="2022" name="Cell">
        <title>Repeat-based holocentromeres influence genome architecture and karyotype evolution.</title>
        <authorList>
            <person name="Hofstatter P.G."/>
            <person name="Thangavel G."/>
            <person name="Lux T."/>
            <person name="Neumann P."/>
            <person name="Vondrak T."/>
            <person name="Novak P."/>
            <person name="Zhang M."/>
            <person name="Costa L."/>
            <person name="Castellani M."/>
            <person name="Scott A."/>
            <person name="Toegelov H."/>
            <person name="Fuchs J."/>
            <person name="Mata-Sucre Y."/>
            <person name="Dias Y."/>
            <person name="Vanzela A.L.L."/>
            <person name="Huettel B."/>
            <person name="Almeida C.C.S."/>
            <person name="Simkova H."/>
            <person name="Souza G."/>
            <person name="Pedrosa-Harand A."/>
            <person name="Macas J."/>
            <person name="Mayer K.F.X."/>
            <person name="Houben A."/>
            <person name="Marques A."/>
        </authorList>
    </citation>
    <scope>NUCLEOTIDE SEQUENCE</scope>
    <source>
        <strain evidence="2">RhyBre1mFocal</strain>
    </source>
</reference>